<name>A0A7K1V6E3_9NOCA</name>
<dbReference type="EMBL" id="WRPP01000007">
    <property type="protein sequence ID" value="MVU81688.1"/>
    <property type="molecule type" value="Genomic_DNA"/>
</dbReference>
<dbReference type="Gene3D" id="1.10.10.10">
    <property type="entry name" value="Winged helix-like DNA-binding domain superfamily/Winged helix DNA-binding domain"/>
    <property type="match status" value="1"/>
</dbReference>
<dbReference type="PROSITE" id="PS50931">
    <property type="entry name" value="HTH_LYSR"/>
    <property type="match status" value="1"/>
</dbReference>
<dbReference type="PANTHER" id="PTHR30346">
    <property type="entry name" value="TRANSCRIPTIONAL DUAL REGULATOR HCAR-RELATED"/>
    <property type="match status" value="1"/>
</dbReference>
<evidence type="ECO:0000256" key="5">
    <source>
        <dbReference type="ARBA" id="ARBA00023163"/>
    </source>
</evidence>
<keyword evidence="5" id="KW-0804">Transcription</keyword>
<dbReference type="GO" id="GO:0003700">
    <property type="term" value="F:DNA-binding transcription factor activity"/>
    <property type="evidence" value="ECO:0007669"/>
    <property type="project" value="InterPro"/>
</dbReference>
<accession>A0A7K1V6E3</accession>
<keyword evidence="8" id="KW-1185">Reference proteome</keyword>
<dbReference type="Gene3D" id="3.40.190.10">
    <property type="entry name" value="Periplasmic binding protein-like II"/>
    <property type="match status" value="2"/>
</dbReference>
<evidence type="ECO:0000313" key="7">
    <source>
        <dbReference type="EMBL" id="MVU81688.1"/>
    </source>
</evidence>
<evidence type="ECO:0000259" key="6">
    <source>
        <dbReference type="PROSITE" id="PS50931"/>
    </source>
</evidence>
<dbReference type="InterPro" id="IPR036390">
    <property type="entry name" value="WH_DNA-bd_sf"/>
</dbReference>
<gene>
    <name evidence="7" type="ORF">GPX89_31175</name>
</gene>
<dbReference type="Proteomes" id="UP000466794">
    <property type="component" value="Unassembled WGS sequence"/>
</dbReference>
<dbReference type="InterPro" id="IPR005119">
    <property type="entry name" value="LysR_subst-bd"/>
</dbReference>
<evidence type="ECO:0000256" key="1">
    <source>
        <dbReference type="ARBA" id="ARBA00009437"/>
    </source>
</evidence>
<dbReference type="PANTHER" id="PTHR30346:SF9">
    <property type="entry name" value="LYSR FAMILY TRANSCRIPTIONAL REGULATOR"/>
    <property type="match status" value="1"/>
</dbReference>
<comment type="similarity">
    <text evidence="1">Belongs to the LysR transcriptional regulatory family.</text>
</comment>
<keyword evidence="3" id="KW-0238">DNA-binding</keyword>
<dbReference type="SUPFAM" id="SSF46785">
    <property type="entry name" value="Winged helix' DNA-binding domain"/>
    <property type="match status" value="1"/>
</dbReference>
<dbReference type="AlphaFoldDB" id="A0A7K1V6E3"/>
<evidence type="ECO:0000256" key="3">
    <source>
        <dbReference type="ARBA" id="ARBA00023125"/>
    </source>
</evidence>
<comment type="caution">
    <text evidence="7">The sequence shown here is derived from an EMBL/GenBank/DDBJ whole genome shotgun (WGS) entry which is preliminary data.</text>
</comment>
<protein>
    <submittedName>
        <fullName evidence="7">LysR family transcriptional regulator</fullName>
    </submittedName>
</protein>
<evidence type="ECO:0000256" key="4">
    <source>
        <dbReference type="ARBA" id="ARBA00023159"/>
    </source>
</evidence>
<dbReference type="Pfam" id="PF03466">
    <property type="entry name" value="LysR_substrate"/>
    <property type="match status" value="1"/>
</dbReference>
<dbReference type="GO" id="GO:0032993">
    <property type="term" value="C:protein-DNA complex"/>
    <property type="evidence" value="ECO:0007669"/>
    <property type="project" value="TreeGrafter"/>
</dbReference>
<keyword evidence="4" id="KW-0010">Activator</keyword>
<keyword evidence="2" id="KW-0805">Transcription regulation</keyword>
<evidence type="ECO:0000313" key="8">
    <source>
        <dbReference type="Proteomes" id="UP000466794"/>
    </source>
</evidence>
<dbReference type="GO" id="GO:0003677">
    <property type="term" value="F:DNA binding"/>
    <property type="evidence" value="ECO:0007669"/>
    <property type="project" value="UniProtKB-KW"/>
</dbReference>
<dbReference type="InterPro" id="IPR000847">
    <property type="entry name" value="LysR_HTH_N"/>
</dbReference>
<proteinExistence type="inferred from homology"/>
<dbReference type="PRINTS" id="PR00039">
    <property type="entry name" value="HTHLYSR"/>
</dbReference>
<organism evidence="7 8">
    <name type="scientific">Nocardia terrae</name>
    <dbReference type="NCBI Taxonomy" id="2675851"/>
    <lineage>
        <taxon>Bacteria</taxon>
        <taxon>Bacillati</taxon>
        <taxon>Actinomycetota</taxon>
        <taxon>Actinomycetes</taxon>
        <taxon>Mycobacteriales</taxon>
        <taxon>Nocardiaceae</taxon>
        <taxon>Nocardia</taxon>
    </lineage>
</organism>
<evidence type="ECO:0000256" key="2">
    <source>
        <dbReference type="ARBA" id="ARBA00023015"/>
    </source>
</evidence>
<sequence>MLSTLVHHRESVQDLDQLGVIGSTYSGPMDIRTLGYFVAVAETASFTRAAERCHVAQPSLSQQIQGLERELGEALFERRPRQVRLTAAGYALLPHARAALAAVAAAKDEFAYRAGSLTGEMRIGLVDGIDTNATARVLTDFATAHPDVVLTILGGTSTELGARVSERQLDAAVIAIPVDGLPGHLSHRVVHREEIVTLEKRTDADLLPDRRPVSELAGAAIITYNETSGVLPHITRYLDDHGATTRTICATNDPALHRALARQGLGVAITAASDHGLSSGDDLTVRGFDPPLDLAKVLVWHRHVRSRALSAFLAHWDRFDSRL</sequence>
<dbReference type="FunFam" id="1.10.10.10:FF:000001">
    <property type="entry name" value="LysR family transcriptional regulator"/>
    <property type="match status" value="1"/>
</dbReference>
<feature type="domain" description="HTH lysR-type" evidence="6">
    <location>
        <begin position="29"/>
        <end position="86"/>
    </location>
</feature>
<dbReference type="Pfam" id="PF00126">
    <property type="entry name" value="HTH_1"/>
    <property type="match status" value="1"/>
</dbReference>
<reference evidence="7 8" key="1">
    <citation type="submission" date="2019-12" db="EMBL/GenBank/DDBJ databases">
        <title>Nocardia sp. nov. ET3-3 isolated from soil.</title>
        <authorList>
            <person name="Kanchanasin P."/>
            <person name="Tanasupawat S."/>
            <person name="Yuki M."/>
            <person name="Kudo T."/>
        </authorList>
    </citation>
    <scope>NUCLEOTIDE SEQUENCE [LARGE SCALE GENOMIC DNA]</scope>
    <source>
        <strain evidence="7 8">ET3-3</strain>
    </source>
</reference>
<dbReference type="SUPFAM" id="SSF53850">
    <property type="entry name" value="Periplasmic binding protein-like II"/>
    <property type="match status" value="1"/>
</dbReference>
<dbReference type="InterPro" id="IPR036388">
    <property type="entry name" value="WH-like_DNA-bd_sf"/>
</dbReference>